<evidence type="ECO:0000259" key="2">
    <source>
        <dbReference type="Pfam" id="PF13372"/>
    </source>
</evidence>
<feature type="domain" description="Alginate export" evidence="2">
    <location>
        <begin position="73"/>
        <end position="458"/>
    </location>
</feature>
<comment type="caution">
    <text evidence="3">The sequence shown here is derived from an EMBL/GenBank/DDBJ whole genome shotgun (WGS) entry which is preliminary data.</text>
</comment>
<reference evidence="3 4" key="1">
    <citation type="submission" date="2019-03" db="EMBL/GenBank/DDBJ databases">
        <title>Genomic Encyclopedia of Type Strains, Phase IV (KMG-IV): sequencing the most valuable type-strain genomes for metagenomic binning, comparative biology and taxonomic classification.</title>
        <authorList>
            <person name="Goeker M."/>
        </authorList>
    </citation>
    <scope>NUCLEOTIDE SEQUENCE [LARGE SCALE GENOMIC DNA]</scope>
    <source>
        <strain evidence="3 4">DSM 25903</strain>
    </source>
</reference>
<dbReference type="AlphaFoldDB" id="A0A4R7BIT3"/>
<keyword evidence="4" id="KW-1185">Reference proteome</keyword>
<evidence type="ECO:0000313" key="3">
    <source>
        <dbReference type="EMBL" id="TDR85234.1"/>
    </source>
</evidence>
<dbReference type="Gene3D" id="2.40.160.100">
    <property type="match status" value="1"/>
</dbReference>
<dbReference type="Proteomes" id="UP000295122">
    <property type="component" value="Unassembled WGS sequence"/>
</dbReference>
<dbReference type="EMBL" id="SNZR01000018">
    <property type="protein sequence ID" value="TDR85234.1"/>
    <property type="molecule type" value="Genomic_DNA"/>
</dbReference>
<dbReference type="Pfam" id="PF13372">
    <property type="entry name" value="Alginate_exp"/>
    <property type="match status" value="1"/>
</dbReference>
<proteinExistence type="predicted"/>
<feature type="signal peptide" evidence="1">
    <location>
        <begin position="1"/>
        <end position="24"/>
    </location>
</feature>
<gene>
    <name evidence="3" type="ORF">EV668_4780</name>
</gene>
<evidence type="ECO:0000313" key="4">
    <source>
        <dbReference type="Proteomes" id="UP000295122"/>
    </source>
</evidence>
<feature type="chain" id="PRO_5020262967" evidence="1">
    <location>
        <begin position="25"/>
        <end position="471"/>
    </location>
</feature>
<evidence type="ECO:0000256" key="1">
    <source>
        <dbReference type="SAM" id="SignalP"/>
    </source>
</evidence>
<sequence>MKQVAARILVTAMLVIPAAWHARAEPAAPARPPAFTNWRYGEDYGYLRDPAHRTGDPWEALKFVPLDGTGTIYASFGADLRLRYEGYRDNSWGRGPKPDDRYVWSRIMPYADLHLGPNVRLFGQLIGAFADRSRLTNGPVDETGVDLLQGFAQLRLPGDGATWTLQGGRQLVAYGSERLIGLRFGPNVPQAFDGGIARLEAGDWRVDGFFLRPVENNLHGFDDRTDGGRRAAGLYATLALPTIGPRSGLDLYYIGYHRALARFDQGAGTEDRHTLGTRFFGRSGGWSWDHEAFLQFGTFGRSEILAWSVATSTRYTFADLPLAPFLELKANAISGDRNPDDRRLGTFNAMFPRGKYFGEIGLIGPSNLLNLHPAIGIDLGSGWSLSAAAVFYWRESLGDGIYGNPGNLLRSAGTSRARYIGTQAEAVLGWQPTRNLSVSAAYAVLEPGRFIVETGPSKTVHFVGTDMQLRF</sequence>
<name>A0A4R7BIT3_9HYPH</name>
<dbReference type="InterPro" id="IPR053728">
    <property type="entry name" value="Alginate_Permeability_Chnl"/>
</dbReference>
<organism evidence="3 4">
    <name type="scientific">Enterovirga rhinocerotis</name>
    <dbReference type="NCBI Taxonomy" id="1339210"/>
    <lineage>
        <taxon>Bacteria</taxon>
        <taxon>Pseudomonadati</taxon>
        <taxon>Pseudomonadota</taxon>
        <taxon>Alphaproteobacteria</taxon>
        <taxon>Hyphomicrobiales</taxon>
        <taxon>Methylobacteriaceae</taxon>
        <taxon>Enterovirga</taxon>
    </lineage>
</organism>
<keyword evidence="1" id="KW-0732">Signal</keyword>
<dbReference type="RefSeq" id="WP_133774882.1">
    <property type="nucleotide sequence ID" value="NZ_SNZR01000018.1"/>
</dbReference>
<dbReference type="InterPro" id="IPR025388">
    <property type="entry name" value="Alginate_export_dom"/>
</dbReference>
<protein>
    <submittedName>
        <fullName evidence="3">Alginate export protein</fullName>
    </submittedName>
</protein>
<accession>A0A4R7BIT3</accession>
<dbReference type="OrthoDB" id="311329at2"/>